<dbReference type="CDD" id="cd03353">
    <property type="entry name" value="LbH_GlmU_C"/>
    <property type="match status" value="1"/>
</dbReference>
<evidence type="ECO:0000256" key="9">
    <source>
        <dbReference type="ARBA" id="ARBA00022842"/>
    </source>
</evidence>
<proteinExistence type="inferred from homology"/>
<feature type="binding site" evidence="18">
    <location>
        <position position="404"/>
    </location>
    <ligand>
        <name>acetyl-CoA</name>
        <dbReference type="ChEBI" id="CHEBI:57288"/>
    </ligand>
</feature>
<evidence type="ECO:0000256" key="1">
    <source>
        <dbReference type="ARBA" id="ARBA00004496"/>
    </source>
</evidence>
<dbReference type="EMBL" id="JROI01000016">
    <property type="protein sequence ID" value="KGI76735.1"/>
    <property type="molecule type" value="Genomic_DNA"/>
</dbReference>
<evidence type="ECO:0000256" key="16">
    <source>
        <dbReference type="ARBA" id="ARBA00048493"/>
    </source>
</evidence>
<comment type="subunit">
    <text evidence="18">Homotrimer.</text>
</comment>
<feature type="binding site" evidence="18">
    <location>
        <position position="168"/>
    </location>
    <ligand>
        <name>UDP-N-acetyl-alpha-D-glucosamine</name>
        <dbReference type="ChEBI" id="CHEBI:57705"/>
    </ligand>
</feature>
<comment type="subcellular location">
    <subcellularLocation>
        <location evidence="1 18">Cytoplasm</location>
    </subcellularLocation>
</comment>
<reference evidence="21 23" key="2">
    <citation type="submission" date="2020-08" db="EMBL/GenBank/DDBJ databases">
        <title>Genomic Encyclopedia of Type Strains, Phase IV (KMG-IV): sequencing the most valuable type-strain genomes for metagenomic binning, comparative biology and taxonomic classification.</title>
        <authorList>
            <person name="Goeker M."/>
        </authorList>
    </citation>
    <scope>NUCLEOTIDE SEQUENCE [LARGE SCALE GENOMIC DNA]</scope>
    <source>
        <strain evidence="21 23">DSM 107085</strain>
    </source>
</reference>
<comment type="similarity">
    <text evidence="2 18">In the C-terminal section; belongs to the transferase hexapeptide repeat family.</text>
</comment>
<sequence>MTAPLHVIVLAAGEGKRMKSSTAKVLLPLAGRPMLAHVLDAAQSLGPACVHVVYGHRGDQVRAAFAGREGLAWVEQAEQLGTGHAVRLAMDGVLDAARVLVLYGDVPLLRADSLRALAEAEAPLAVMAAEQVDPTGYGRVLLDAGQRVAAIVEEKDATAEQRAVRLTNTGIIAADAKPLRDWVAQLGNANAQGEYYLTDVFALAAAADAPAQCVRLDDAREAAGANNPWQLAELEALYRQRRARELAEAGVRIADPARFDARGTVTAGRDVEIDVDVILEGDVKLGDGVRIGPFCRLRDVELAAGTEVRAHCDLEGAVTEGACTIGPFARLRPGARLAEGAHVGNFVEMKKAHLGRGSKANHLTYLGDAEIGAGVNIGAGTITCNYDGVNKHLTRIGDGAFIGSNAALVAPVTVGAQATIGAGSVISGEAPEGQLTVARARQVTLKGWKRPVKREDG</sequence>
<dbReference type="GO" id="GO:0005737">
    <property type="term" value="C:cytoplasm"/>
    <property type="evidence" value="ECO:0007669"/>
    <property type="project" value="UniProtKB-SubCell"/>
</dbReference>
<comment type="pathway">
    <text evidence="18">Nucleotide-sugar biosynthesis; UDP-N-acetyl-alpha-D-glucosamine biosynthesis; N-acetyl-alpha-D-glucosamine 1-phosphate from alpha-D-glucosamine 6-phosphate (route II): step 2/2.</text>
</comment>
<dbReference type="InterPro" id="IPR005882">
    <property type="entry name" value="Bifunctional_GlmU"/>
</dbReference>
<keyword evidence="8 18" id="KW-0677">Repeat</keyword>
<feature type="binding site" evidence="18">
    <location>
        <position position="226"/>
    </location>
    <ligand>
        <name>Mg(2+)</name>
        <dbReference type="ChEBI" id="CHEBI:18420"/>
    </ligand>
</feature>
<feature type="binding site" evidence="18">
    <location>
        <position position="24"/>
    </location>
    <ligand>
        <name>UDP-N-acetyl-alpha-D-glucosamine</name>
        <dbReference type="ChEBI" id="CHEBI:57705"/>
    </ligand>
</feature>
<accession>A0A099CUP7</accession>
<dbReference type="UniPathway" id="UPA00973"/>
<comment type="function">
    <text evidence="17 18">Catalyzes the last two sequential reactions in the de novo biosynthetic pathway for UDP-N-acetylglucosamine (UDP-GlcNAc). The C-terminal domain catalyzes the transfer of acetyl group from acetyl coenzyme A to glucosamine-1-phosphate (GlcN-1-P) to produce N-acetylglucosamine-1-phosphate (GlcNAc-1-P), which is converted into UDP-GlcNAc by the transfer of uridine 5-monophosphate (from uridine 5-triphosphate), a reaction catalyzed by the N-terminal domain.</text>
</comment>
<dbReference type="GO" id="GO:0009252">
    <property type="term" value="P:peptidoglycan biosynthetic process"/>
    <property type="evidence" value="ECO:0007669"/>
    <property type="project" value="UniProtKB-UniRule"/>
</dbReference>
<dbReference type="Pfam" id="PF12804">
    <property type="entry name" value="NTP_transf_3"/>
    <property type="match status" value="1"/>
</dbReference>
<dbReference type="InterPro" id="IPR025877">
    <property type="entry name" value="MobA-like_NTP_Trfase"/>
</dbReference>
<dbReference type="CDD" id="cd02540">
    <property type="entry name" value="GT2_GlmU_N_bac"/>
    <property type="match status" value="1"/>
</dbReference>
<dbReference type="InterPro" id="IPR038009">
    <property type="entry name" value="GlmU_C_LbH"/>
</dbReference>
<evidence type="ECO:0000256" key="10">
    <source>
        <dbReference type="ARBA" id="ARBA00022960"/>
    </source>
</evidence>
<feature type="binding site" evidence="18">
    <location>
        <begin position="103"/>
        <end position="105"/>
    </location>
    <ligand>
        <name>UDP-N-acetyl-alpha-D-glucosamine</name>
        <dbReference type="ChEBI" id="CHEBI:57705"/>
    </ligand>
</feature>
<name>A0A099CUP7_9GAMM</name>
<feature type="region of interest" description="Pyrophosphorylase" evidence="18">
    <location>
        <begin position="1"/>
        <end position="228"/>
    </location>
</feature>
<evidence type="ECO:0000313" key="21">
    <source>
        <dbReference type="EMBL" id="MBB6185030.1"/>
    </source>
</evidence>
<feature type="binding site" evidence="18">
    <location>
        <position position="153"/>
    </location>
    <ligand>
        <name>UDP-N-acetyl-alpha-D-glucosamine</name>
        <dbReference type="ChEBI" id="CHEBI:57705"/>
    </ligand>
</feature>
<dbReference type="UniPathway" id="UPA00113">
    <property type="reaction ID" value="UER00532"/>
</dbReference>
<dbReference type="Pfam" id="PF00132">
    <property type="entry name" value="Hexapep"/>
    <property type="match status" value="1"/>
</dbReference>
<comment type="pathway">
    <text evidence="18">Nucleotide-sugar biosynthesis; UDP-N-acetyl-alpha-D-glucosamine biosynthesis; UDP-N-acetyl-alpha-D-glucosamine from N-acetyl-alpha-D-glucosamine 1-phosphate: step 1/1.</text>
</comment>
<feature type="binding site" evidence="18">
    <location>
        <begin position="81"/>
        <end position="82"/>
    </location>
    <ligand>
        <name>UDP-N-acetyl-alpha-D-glucosamine</name>
        <dbReference type="ChEBI" id="CHEBI:57705"/>
    </ligand>
</feature>
<evidence type="ECO:0000256" key="6">
    <source>
        <dbReference type="ARBA" id="ARBA00022695"/>
    </source>
</evidence>
<comment type="catalytic activity">
    <reaction evidence="16 18">
        <text>N-acetyl-alpha-D-glucosamine 1-phosphate + UTP + H(+) = UDP-N-acetyl-alpha-D-glucosamine + diphosphate</text>
        <dbReference type="Rhea" id="RHEA:13509"/>
        <dbReference type="ChEBI" id="CHEBI:15378"/>
        <dbReference type="ChEBI" id="CHEBI:33019"/>
        <dbReference type="ChEBI" id="CHEBI:46398"/>
        <dbReference type="ChEBI" id="CHEBI:57705"/>
        <dbReference type="ChEBI" id="CHEBI:57776"/>
        <dbReference type="EC" id="2.7.7.23"/>
    </reaction>
</comment>
<keyword evidence="10 18" id="KW-0133">Cell shape</keyword>
<feature type="region of interest" description="N-acetyltransferase" evidence="18">
    <location>
        <begin position="250"/>
        <end position="457"/>
    </location>
</feature>
<dbReference type="GO" id="GO:0016020">
    <property type="term" value="C:membrane"/>
    <property type="evidence" value="ECO:0007669"/>
    <property type="project" value="GOC"/>
</dbReference>
<dbReference type="OrthoDB" id="9775031at2"/>
<keyword evidence="11 18" id="KW-0573">Peptidoglycan synthesis</keyword>
<evidence type="ECO:0000256" key="4">
    <source>
        <dbReference type="ARBA" id="ARBA00022490"/>
    </source>
</evidence>
<keyword evidence="13 18" id="KW-0012">Acyltransferase</keyword>
<feature type="binding site" evidence="18">
    <location>
        <begin position="385"/>
        <end position="386"/>
    </location>
    <ligand>
        <name>acetyl-CoA</name>
        <dbReference type="ChEBI" id="CHEBI:57288"/>
    </ligand>
</feature>
<dbReference type="SUPFAM" id="SSF53448">
    <property type="entry name" value="Nucleotide-diphospho-sugar transferases"/>
    <property type="match status" value="1"/>
</dbReference>
<evidence type="ECO:0000256" key="8">
    <source>
        <dbReference type="ARBA" id="ARBA00022737"/>
    </source>
</evidence>
<keyword evidence="4 18" id="KW-0963">Cytoplasm</keyword>
<dbReference type="EMBL" id="JACHET010000001">
    <property type="protein sequence ID" value="MBB6185030.1"/>
    <property type="molecule type" value="Genomic_DNA"/>
</dbReference>
<evidence type="ECO:0000256" key="5">
    <source>
        <dbReference type="ARBA" id="ARBA00022679"/>
    </source>
</evidence>
<feature type="binding site" evidence="18">
    <location>
        <position position="105"/>
    </location>
    <ligand>
        <name>Mg(2+)</name>
        <dbReference type="ChEBI" id="CHEBI:18420"/>
    </ligand>
</feature>
<evidence type="ECO:0000256" key="7">
    <source>
        <dbReference type="ARBA" id="ARBA00022723"/>
    </source>
</evidence>
<keyword evidence="7 18" id="KW-0479">Metal-binding</keyword>
<feature type="binding site" evidence="18">
    <location>
        <position position="365"/>
    </location>
    <ligand>
        <name>UDP-N-acetyl-alpha-D-glucosamine</name>
        <dbReference type="ChEBI" id="CHEBI:57705"/>
    </ligand>
</feature>
<dbReference type="InterPro" id="IPR050065">
    <property type="entry name" value="GlmU-like"/>
</dbReference>
<evidence type="ECO:0000256" key="14">
    <source>
        <dbReference type="ARBA" id="ARBA00023316"/>
    </source>
</evidence>
<feature type="binding site" evidence="18">
    <location>
        <position position="332"/>
    </location>
    <ligand>
        <name>UDP-N-acetyl-alpha-D-glucosamine</name>
        <dbReference type="ChEBI" id="CHEBI:57705"/>
    </ligand>
</feature>
<dbReference type="EC" id="2.7.7.23" evidence="18"/>
<dbReference type="Gene3D" id="2.160.10.10">
    <property type="entry name" value="Hexapeptide repeat proteins"/>
    <property type="match status" value="1"/>
</dbReference>
<dbReference type="InterPro" id="IPR011004">
    <property type="entry name" value="Trimer_LpxA-like_sf"/>
</dbReference>
<keyword evidence="9 18" id="KW-0460">Magnesium</keyword>
<dbReference type="PANTHER" id="PTHR43584:SF3">
    <property type="entry name" value="BIFUNCTIONAL PROTEIN GLMU"/>
    <property type="match status" value="1"/>
</dbReference>
<feature type="binding site" evidence="18">
    <location>
        <begin position="10"/>
        <end position="13"/>
    </location>
    <ligand>
        <name>UDP-N-acetyl-alpha-D-glucosamine</name>
        <dbReference type="ChEBI" id="CHEBI:57705"/>
    </ligand>
</feature>
<dbReference type="InterPro" id="IPR029044">
    <property type="entry name" value="Nucleotide-diphossugar_trans"/>
</dbReference>
<evidence type="ECO:0000259" key="19">
    <source>
        <dbReference type="Pfam" id="PF12804"/>
    </source>
</evidence>
<feature type="binding site" evidence="18">
    <location>
        <position position="226"/>
    </location>
    <ligand>
        <name>UDP-N-acetyl-alpha-D-glucosamine</name>
        <dbReference type="ChEBI" id="CHEBI:57705"/>
    </ligand>
</feature>
<dbReference type="GO" id="GO:0000287">
    <property type="term" value="F:magnesium ion binding"/>
    <property type="evidence" value="ECO:0007669"/>
    <property type="project" value="UniProtKB-UniRule"/>
</dbReference>
<dbReference type="HAMAP" id="MF_01631">
    <property type="entry name" value="GlmU"/>
    <property type="match status" value="1"/>
</dbReference>
<dbReference type="GO" id="GO:0071555">
    <property type="term" value="P:cell wall organization"/>
    <property type="evidence" value="ECO:0007669"/>
    <property type="project" value="UniProtKB-KW"/>
</dbReference>
<feature type="binding site" evidence="18">
    <location>
        <position position="138"/>
    </location>
    <ligand>
        <name>UDP-N-acetyl-alpha-D-glucosamine</name>
        <dbReference type="ChEBI" id="CHEBI:57705"/>
    </ligand>
</feature>
<protein>
    <recommendedName>
        <fullName evidence="18">Bifunctional protein GlmU</fullName>
    </recommendedName>
    <domain>
        <recommendedName>
            <fullName evidence="18">UDP-N-acetylglucosamine pyrophosphorylase</fullName>
            <ecNumber evidence="18">2.7.7.23</ecNumber>
        </recommendedName>
        <alternativeName>
            <fullName evidence="18">N-acetylglucosamine-1-phosphate uridyltransferase</fullName>
        </alternativeName>
    </domain>
    <domain>
        <recommendedName>
            <fullName evidence="18">Glucosamine-1-phosphate N-acetyltransferase</fullName>
            <ecNumber evidence="18">2.3.1.157</ecNumber>
        </recommendedName>
    </domain>
</protein>
<comment type="similarity">
    <text evidence="3 18">In the N-terminal section; belongs to the N-acetylglucosamine-1-phosphate uridyltransferase family.</text>
</comment>
<feature type="active site" description="Proton acceptor" evidence="18">
    <location>
        <position position="362"/>
    </location>
</feature>
<dbReference type="STRING" id="1543381.LF63_0114370"/>
<organism evidence="20 22">
    <name type="scientific">Oleiagrimonas soli</name>
    <dbReference type="NCBI Taxonomy" id="1543381"/>
    <lineage>
        <taxon>Bacteria</taxon>
        <taxon>Pseudomonadati</taxon>
        <taxon>Pseudomonadota</taxon>
        <taxon>Gammaproteobacteria</taxon>
        <taxon>Lysobacterales</taxon>
        <taxon>Rhodanobacteraceae</taxon>
        <taxon>Oleiagrimonas</taxon>
    </lineage>
</organism>
<evidence type="ECO:0000256" key="12">
    <source>
        <dbReference type="ARBA" id="ARBA00023268"/>
    </source>
</evidence>
<dbReference type="SUPFAM" id="SSF51161">
    <property type="entry name" value="Trimeric LpxA-like enzymes"/>
    <property type="match status" value="1"/>
</dbReference>
<evidence type="ECO:0000313" key="22">
    <source>
        <dbReference type="Proteomes" id="UP000029708"/>
    </source>
</evidence>
<keyword evidence="6 18" id="KW-0548">Nucleotidyltransferase</keyword>
<dbReference type="GO" id="GO:0008360">
    <property type="term" value="P:regulation of cell shape"/>
    <property type="evidence" value="ECO:0007669"/>
    <property type="project" value="UniProtKB-KW"/>
</dbReference>
<dbReference type="GO" id="GO:0009245">
    <property type="term" value="P:lipid A biosynthetic process"/>
    <property type="evidence" value="ECO:0007669"/>
    <property type="project" value="UniProtKB-UniRule"/>
</dbReference>
<dbReference type="Proteomes" id="UP000560000">
    <property type="component" value="Unassembled WGS sequence"/>
</dbReference>
<dbReference type="RefSeq" id="WP_043104252.1">
    <property type="nucleotide sequence ID" value="NZ_JACHET010000001.1"/>
</dbReference>
<dbReference type="Gene3D" id="3.90.550.10">
    <property type="entry name" value="Spore Coat Polysaccharide Biosynthesis Protein SpsA, Chain A"/>
    <property type="match status" value="1"/>
</dbReference>
<dbReference type="NCBIfam" id="TIGR01173">
    <property type="entry name" value="glmU"/>
    <property type="match status" value="1"/>
</dbReference>
<feature type="binding site" evidence="18">
    <location>
        <position position="350"/>
    </location>
    <ligand>
        <name>UDP-N-acetyl-alpha-D-glucosamine</name>
        <dbReference type="ChEBI" id="CHEBI:57705"/>
    </ligand>
</feature>
<evidence type="ECO:0000313" key="20">
    <source>
        <dbReference type="EMBL" id="KGI76735.1"/>
    </source>
</evidence>
<feature type="binding site" evidence="18">
    <location>
        <position position="379"/>
    </location>
    <ligand>
        <name>acetyl-CoA</name>
        <dbReference type="ChEBI" id="CHEBI:57288"/>
    </ligand>
</feature>
<dbReference type="GO" id="GO:0000902">
    <property type="term" value="P:cell morphogenesis"/>
    <property type="evidence" value="ECO:0007669"/>
    <property type="project" value="UniProtKB-UniRule"/>
</dbReference>
<evidence type="ECO:0000256" key="18">
    <source>
        <dbReference type="HAMAP-Rule" id="MF_01631"/>
    </source>
</evidence>
<keyword evidence="14 18" id="KW-0961">Cell wall biogenesis/degradation</keyword>
<comment type="caution">
    <text evidence="20">The sequence shown here is derived from an EMBL/GenBank/DDBJ whole genome shotgun (WGS) entry which is preliminary data.</text>
</comment>
<feature type="domain" description="MobA-like NTP transferase" evidence="19">
    <location>
        <begin position="7"/>
        <end position="148"/>
    </location>
</feature>
<feature type="binding site" evidence="18">
    <location>
        <position position="422"/>
    </location>
    <ligand>
        <name>acetyl-CoA</name>
        <dbReference type="ChEBI" id="CHEBI:57288"/>
    </ligand>
</feature>
<gene>
    <name evidence="18 20" type="primary">glmU</name>
    <name evidence="21" type="ORF">HNQ86_002375</name>
    <name evidence="20" type="ORF">LF63_0114370</name>
</gene>
<evidence type="ECO:0000256" key="11">
    <source>
        <dbReference type="ARBA" id="ARBA00022984"/>
    </source>
</evidence>
<dbReference type="GO" id="GO:0006048">
    <property type="term" value="P:UDP-N-acetylglucosamine biosynthetic process"/>
    <property type="evidence" value="ECO:0007669"/>
    <property type="project" value="UniProtKB-UniPathway"/>
</dbReference>
<evidence type="ECO:0000256" key="13">
    <source>
        <dbReference type="ARBA" id="ARBA00023315"/>
    </source>
</evidence>
<dbReference type="GO" id="GO:0019134">
    <property type="term" value="F:glucosamine-1-phosphate N-acetyltransferase activity"/>
    <property type="evidence" value="ECO:0007669"/>
    <property type="project" value="UniProtKB-UniRule"/>
</dbReference>
<dbReference type="PANTHER" id="PTHR43584">
    <property type="entry name" value="NUCLEOTIDYL TRANSFERASE"/>
    <property type="match status" value="1"/>
</dbReference>
<dbReference type="AlphaFoldDB" id="A0A099CUP7"/>
<dbReference type="EC" id="2.3.1.157" evidence="18"/>
<comment type="pathway">
    <text evidence="18">Bacterial outer membrane biogenesis; LPS lipid A biosynthesis.</text>
</comment>
<dbReference type="GO" id="GO:0003977">
    <property type="term" value="F:UDP-N-acetylglucosamine diphosphorylase activity"/>
    <property type="evidence" value="ECO:0007669"/>
    <property type="project" value="UniProtKB-UniRule"/>
</dbReference>
<evidence type="ECO:0000256" key="2">
    <source>
        <dbReference type="ARBA" id="ARBA00007707"/>
    </source>
</evidence>
<comment type="cofactor">
    <cofactor evidence="18">
        <name>Mg(2+)</name>
        <dbReference type="ChEBI" id="CHEBI:18420"/>
    </cofactor>
    <text evidence="18">Binds 1 Mg(2+) ion per subunit.</text>
</comment>
<feature type="region of interest" description="Linker" evidence="18">
    <location>
        <begin position="229"/>
        <end position="249"/>
    </location>
</feature>
<reference evidence="20 22" key="1">
    <citation type="submission" date="2014-09" db="EMBL/GenBank/DDBJ databases">
        <title>Xanthomonadaceae 3.5X direct submission.</title>
        <authorList>
            <person name="Fang T."/>
            <person name="Wang H."/>
        </authorList>
    </citation>
    <scope>NUCLEOTIDE SEQUENCE [LARGE SCALE GENOMIC DNA]</scope>
    <source>
        <strain evidence="20 22">3.5X</strain>
    </source>
</reference>
<dbReference type="Proteomes" id="UP000029708">
    <property type="component" value="Unassembled WGS sequence"/>
</dbReference>
<evidence type="ECO:0000256" key="3">
    <source>
        <dbReference type="ARBA" id="ARBA00007947"/>
    </source>
</evidence>
<feature type="binding site" evidence="18">
    <location>
        <position position="76"/>
    </location>
    <ligand>
        <name>UDP-N-acetyl-alpha-D-glucosamine</name>
        <dbReference type="ChEBI" id="CHEBI:57705"/>
    </ligand>
</feature>
<evidence type="ECO:0000313" key="23">
    <source>
        <dbReference type="Proteomes" id="UP000560000"/>
    </source>
</evidence>
<evidence type="ECO:0000256" key="15">
    <source>
        <dbReference type="ARBA" id="ARBA00048247"/>
    </source>
</evidence>
<keyword evidence="5 18" id="KW-0808">Transferase</keyword>
<keyword evidence="12 18" id="KW-0511">Multifunctional enzyme</keyword>
<feature type="binding site" evidence="18">
    <location>
        <position position="376"/>
    </location>
    <ligand>
        <name>UDP-N-acetyl-alpha-D-glucosamine</name>
        <dbReference type="ChEBI" id="CHEBI:57705"/>
    </ligand>
</feature>
<dbReference type="HOGENOM" id="CLU_029499_15_2_6"/>
<dbReference type="InterPro" id="IPR001451">
    <property type="entry name" value="Hexapep"/>
</dbReference>
<keyword evidence="22" id="KW-1185">Reference proteome</keyword>
<evidence type="ECO:0000256" key="17">
    <source>
        <dbReference type="ARBA" id="ARBA00049628"/>
    </source>
</evidence>
<comment type="catalytic activity">
    <reaction evidence="15 18">
        <text>alpha-D-glucosamine 1-phosphate + acetyl-CoA = N-acetyl-alpha-D-glucosamine 1-phosphate + CoA + H(+)</text>
        <dbReference type="Rhea" id="RHEA:13725"/>
        <dbReference type="ChEBI" id="CHEBI:15378"/>
        <dbReference type="ChEBI" id="CHEBI:57287"/>
        <dbReference type="ChEBI" id="CHEBI:57288"/>
        <dbReference type="ChEBI" id="CHEBI:57776"/>
        <dbReference type="ChEBI" id="CHEBI:58516"/>
        <dbReference type="EC" id="2.3.1.157"/>
    </reaction>
</comment>
<feature type="binding site" evidence="18">
    <location>
        <position position="439"/>
    </location>
    <ligand>
        <name>acetyl-CoA</name>
        <dbReference type="ChEBI" id="CHEBI:57288"/>
    </ligand>
</feature>